<dbReference type="RefSeq" id="WP_103970736.1">
    <property type="nucleotide sequence ID" value="NZ_CAKLHZ010000001.1"/>
</dbReference>
<protein>
    <submittedName>
        <fullName evidence="2">Helix-turn-helix transcriptional regulator</fullName>
    </submittedName>
</protein>
<proteinExistence type="predicted"/>
<dbReference type="GO" id="GO:0003677">
    <property type="term" value="F:DNA binding"/>
    <property type="evidence" value="ECO:0007669"/>
    <property type="project" value="InterPro"/>
</dbReference>
<dbReference type="GeneID" id="93389516"/>
<feature type="domain" description="HTH cro/C1-type" evidence="1">
    <location>
        <begin position="11"/>
        <end position="65"/>
    </location>
</feature>
<accession>A0A7T0MU21</accession>
<dbReference type="InterPro" id="IPR001387">
    <property type="entry name" value="Cro/C1-type_HTH"/>
</dbReference>
<dbReference type="EMBL" id="CP065030">
    <property type="protein sequence ID" value="QPK17013.1"/>
    <property type="molecule type" value="Genomic_DNA"/>
</dbReference>
<organism evidence="2 3">
    <name type="scientific">Pectobacterium versatile</name>
    <dbReference type="NCBI Taxonomy" id="2488639"/>
    <lineage>
        <taxon>Bacteria</taxon>
        <taxon>Pseudomonadati</taxon>
        <taxon>Pseudomonadota</taxon>
        <taxon>Gammaproteobacteria</taxon>
        <taxon>Enterobacterales</taxon>
        <taxon>Pectobacteriaceae</taxon>
        <taxon>Pectobacterium</taxon>
    </lineage>
</organism>
<name>A0A7T0MU21_9GAMM</name>
<sequence>MGNRLAIGKKIADTRKEMRKTQQQMADATGIFKTTLSKIENGRFTGSLDILERYLDSVGLQLTVAPKQHTLPRWDEIDDLFSEDK</sequence>
<dbReference type="AlphaFoldDB" id="A0A7T0MU21"/>
<reference evidence="2 3" key="1">
    <citation type="submission" date="2020-11" db="EMBL/GenBank/DDBJ databases">
        <title>Complete genome sequence of Pectobacterium versatile F131.</title>
        <authorList>
            <person name="Shirshikov F.V."/>
            <person name="Miroshnikov K."/>
            <person name="Toshakov S.V."/>
            <person name="Kabanova A.P."/>
            <person name="Barannik A.P."/>
            <person name="Shneider M."/>
            <person name="Ignatov A.N."/>
            <person name="Miroshnikov K.A."/>
            <person name="Mikhailova Y.V."/>
            <person name="Shelenkov A."/>
            <person name="Yanushevich Y.G."/>
            <person name="Evseev P.V."/>
        </authorList>
    </citation>
    <scope>NUCLEOTIDE SEQUENCE [LARGE SCALE GENOMIC DNA]</scope>
    <source>
        <strain evidence="2 3">F131</strain>
    </source>
</reference>
<dbReference type="Gene3D" id="1.10.260.40">
    <property type="entry name" value="lambda repressor-like DNA-binding domains"/>
    <property type="match status" value="1"/>
</dbReference>
<evidence type="ECO:0000259" key="1">
    <source>
        <dbReference type="PROSITE" id="PS50943"/>
    </source>
</evidence>
<dbReference type="InterPro" id="IPR010982">
    <property type="entry name" value="Lambda_DNA-bd_dom_sf"/>
</dbReference>
<dbReference type="CDD" id="cd00093">
    <property type="entry name" value="HTH_XRE"/>
    <property type="match status" value="1"/>
</dbReference>
<gene>
    <name evidence="2" type="ORF">F131LOC_006600</name>
</gene>
<evidence type="ECO:0000313" key="2">
    <source>
        <dbReference type="EMBL" id="QPK17013.1"/>
    </source>
</evidence>
<dbReference type="Pfam" id="PF12844">
    <property type="entry name" value="HTH_19"/>
    <property type="match status" value="1"/>
</dbReference>
<evidence type="ECO:0000313" key="3">
    <source>
        <dbReference type="Proteomes" id="UP000237284"/>
    </source>
</evidence>
<dbReference type="Proteomes" id="UP000237284">
    <property type="component" value="Chromosome"/>
</dbReference>
<dbReference type="SMART" id="SM00530">
    <property type="entry name" value="HTH_XRE"/>
    <property type="match status" value="1"/>
</dbReference>
<dbReference type="SUPFAM" id="SSF47413">
    <property type="entry name" value="lambda repressor-like DNA-binding domains"/>
    <property type="match status" value="1"/>
</dbReference>
<dbReference type="PROSITE" id="PS50943">
    <property type="entry name" value="HTH_CROC1"/>
    <property type="match status" value="1"/>
</dbReference>